<dbReference type="AlphaFoldDB" id="A0A9P4MRP7"/>
<accession>A0A9P4MRP7</accession>
<keyword evidence="2" id="KW-1185">Reference proteome</keyword>
<evidence type="ECO:0000313" key="2">
    <source>
        <dbReference type="Proteomes" id="UP000799536"/>
    </source>
</evidence>
<evidence type="ECO:0000313" key="1">
    <source>
        <dbReference type="EMBL" id="KAF2197198.1"/>
    </source>
</evidence>
<organism evidence="1 2">
    <name type="scientific">Delitschia confertaspora ATCC 74209</name>
    <dbReference type="NCBI Taxonomy" id="1513339"/>
    <lineage>
        <taxon>Eukaryota</taxon>
        <taxon>Fungi</taxon>
        <taxon>Dikarya</taxon>
        <taxon>Ascomycota</taxon>
        <taxon>Pezizomycotina</taxon>
        <taxon>Dothideomycetes</taxon>
        <taxon>Pleosporomycetidae</taxon>
        <taxon>Pleosporales</taxon>
        <taxon>Delitschiaceae</taxon>
        <taxon>Delitschia</taxon>
    </lineage>
</organism>
<gene>
    <name evidence="1" type="ORF">GQ43DRAFT_444457</name>
</gene>
<protein>
    <submittedName>
        <fullName evidence="1">Uncharacterized protein</fullName>
    </submittedName>
</protein>
<dbReference type="OrthoDB" id="4188844at2759"/>
<dbReference type="Proteomes" id="UP000799536">
    <property type="component" value="Unassembled WGS sequence"/>
</dbReference>
<proteinExistence type="predicted"/>
<name>A0A9P4MRP7_9PLEO</name>
<dbReference type="EMBL" id="ML994266">
    <property type="protein sequence ID" value="KAF2197198.1"/>
    <property type="molecule type" value="Genomic_DNA"/>
</dbReference>
<reference evidence="1" key="1">
    <citation type="journal article" date="2020" name="Stud. Mycol.">
        <title>101 Dothideomycetes genomes: a test case for predicting lifestyles and emergence of pathogens.</title>
        <authorList>
            <person name="Haridas S."/>
            <person name="Albert R."/>
            <person name="Binder M."/>
            <person name="Bloem J."/>
            <person name="Labutti K."/>
            <person name="Salamov A."/>
            <person name="Andreopoulos B."/>
            <person name="Baker S."/>
            <person name="Barry K."/>
            <person name="Bills G."/>
            <person name="Bluhm B."/>
            <person name="Cannon C."/>
            <person name="Castanera R."/>
            <person name="Culley D."/>
            <person name="Daum C."/>
            <person name="Ezra D."/>
            <person name="Gonzalez J."/>
            <person name="Henrissat B."/>
            <person name="Kuo A."/>
            <person name="Liang C."/>
            <person name="Lipzen A."/>
            <person name="Lutzoni F."/>
            <person name="Magnuson J."/>
            <person name="Mondo S."/>
            <person name="Nolan M."/>
            <person name="Ohm R."/>
            <person name="Pangilinan J."/>
            <person name="Park H.-J."/>
            <person name="Ramirez L."/>
            <person name="Alfaro M."/>
            <person name="Sun H."/>
            <person name="Tritt A."/>
            <person name="Yoshinaga Y."/>
            <person name="Zwiers L.-H."/>
            <person name="Turgeon B."/>
            <person name="Goodwin S."/>
            <person name="Spatafora J."/>
            <person name="Crous P."/>
            <person name="Grigoriev I."/>
        </authorList>
    </citation>
    <scope>NUCLEOTIDE SEQUENCE</scope>
    <source>
        <strain evidence="1">ATCC 74209</strain>
    </source>
</reference>
<comment type="caution">
    <text evidence="1">The sequence shown here is derived from an EMBL/GenBank/DDBJ whole genome shotgun (WGS) entry which is preliminary data.</text>
</comment>
<sequence length="140" mass="16189">MDLRRPVRHPTISSRRNLFAATLGRRNHTNHHLFMAPDNPATNIQIGEQEQDDSLVERDEQGRYQMEAPSVGMRPVIGVEDEMVEEREAEAKVIEMYGKQRGEELDPADLKLVLEASLERKVQSLEDDKWMFEGEVAKFR</sequence>